<evidence type="ECO:0000256" key="1">
    <source>
        <dbReference type="ARBA" id="ARBA00010641"/>
    </source>
</evidence>
<dbReference type="CDD" id="cd06171">
    <property type="entry name" value="Sigma70_r4"/>
    <property type="match status" value="1"/>
</dbReference>
<gene>
    <name evidence="10" type="ORF">KSZ_37130</name>
</gene>
<proteinExistence type="inferred from homology"/>
<dbReference type="SUPFAM" id="SSF88659">
    <property type="entry name" value="Sigma3 and sigma4 domains of RNA polymerase sigma factors"/>
    <property type="match status" value="1"/>
</dbReference>
<dbReference type="InterPro" id="IPR007627">
    <property type="entry name" value="RNA_pol_sigma70_r2"/>
</dbReference>
<reference evidence="10 11" key="1">
    <citation type="journal article" date="2021" name="Int. J. Syst. Evol. Microbiol.">
        <title>Reticulibacter mediterranei gen. nov., sp. nov., within the new family Reticulibacteraceae fam. nov., and Ktedonospora formicarum gen. nov., sp. nov., Ktedonobacter robiniae sp. nov., Dictyobacter formicarum sp. nov. and Dictyobacter arantiisoli sp. nov., belonging to the class Ktedonobacteria.</title>
        <authorList>
            <person name="Yabe S."/>
            <person name="Zheng Y."/>
            <person name="Wang C.M."/>
            <person name="Sakai Y."/>
            <person name="Abe K."/>
            <person name="Yokota A."/>
            <person name="Donadio S."/>
            <person name="Cavaletti L."/>
            <person name="Monciardini P."/>
        </authorList>
    </citation>
    <scope>NUCLEOTIDE SEQUENCE [LARGE SCALE GENOMIC DNA]</scope>
    <source>
        <strain evidence="10 11">SOSP1-9</strain>
    </source>
</reference>
<feature type="compositionally biased region" description="Basic and acidic residues" evidence="6">
    <location>
        <begin position="1"/>
        <end position="13"/>
    </location>
</feature>
<dbReference type="Proteomes" id="UP000635565">
    <property type="component" value="Unassembled WGS sequence"/>
</dbReference>
<dbReference type="PANTHER" id="PTHR43133:SF65">
    <property type="entry name" value="ECF RNA POLYMERASE SIGMA FACTOR SIGG"/>
    <property type="match status" value="1"/>
</dbReference>
<dbReference type="InterPro" id="IPR013325">
    <property type="entry name" value="RNA_pol_sigma_r2"/>
</dbReference>
<dbReference type="SUPFAM" id="SSF54427">
    <property type="entry name" value="NTF2-like"/>
    <property type="match status" value="1"/>
</dbReference>
<comment type="similarity">
    <text evidence="1">Belongs to the sigma-70 factor family. ECF subfamily.</text>
</comment>
<feature type="region of interest" description="Disordered" evidence="6">
    <location>
        <begin position="1"/>
        <end position="28"/>
    </location>
</feature>
<evidence type="ECO:0000256" key="5">
    <source>
        <dbReference type="ARBA" id="ARBA00023163"/>
    </source>
</evidence>
<keyword evidence="5" id="KW-0804">Transcription</keyword>
<dbReference type="InterPro" id="IPR013249">
    <property type="entry name" value="RNA_pol_sigma70_r4_t2"/>
</dbReference>
<evidence type="ECO:0000313" key="11">
    <source>
        <dbReference type="Proteomes" id="UP000635565"/>
    </source>
</evidence>
<dbReference type="Gene3D" id="1.10.1740.10">
    <property type="match status" value="1"/>
</dbReference>
<dbReference type="RefSeq" id="WP_201363348.1">
    <property type="nucleotide sequence ID" value="NZ_BNJJ01000010.1"/>
</dbReference>
<dbReference type="EMBL" id="BNJJ01000010">
    <property type="protein sequence ID" value="GHO85707.1"/>
    <property type="molecule type" value="Genomic_DNA"/>
</dbReference>
<dbReference type="Gene3D" id="3.10.450.50">
    <property type="match status" value="1"/>
</dbReference>
<evidence type="ECO:0000313" key="10">
    <source>
        <dbReference type="EMBL" id="GHO85707.1"/>
    </source>
</evidence>
<comment type="subunit">
    <text evidence="2">Interacts transiently with the RNA polymerase catalytic core formed by RpoA, RpoB, RpoC and RpoZ (2 alpha, 1 beta, 1 beta' and 1 omega subunit) to form the RNA polymerase holoenzyme that can initiate transcription.</text>
</comment>
<evidence type="ECO:0000256" key="2">
    <source>
        <dbReference type="ARBA" id="ARBA00011344"/>
    </source>
</evidence>
<dbReference type="SUPFAM" id="SSF88946">
    <property type="entry name" value="Sigma2 domain of RNA polymerase sigma factors"/>
    <property type="match status" value="1"/>
</dbReference>
<dbReference type="PANTHER" id="PTHR43133">
    <property type="entry name" value="RNA POLYMERASE ECF-TYPE SIGMA FACTO"/>
    <property type="match status" value="1"/>
</dbReference>
<dbReference type="InterPro" id="IPR014305">
    <property type="entry name" value="RNA_pol_sigma-G_actinobac"/>
</dbReference>
<dbReference type="InterPro" id="IPR014284">
    <property type="entry name" value="RNA_pol_sigma-70_dom"/>
</dbReference>
<dbReference type="Pfam" id="PF08281">
    <property type="entry name" value="Sigma70_r4_2"/>
    <property type="match status" value="1"/>
</dbReference>
<keyword evidence="11" id="KW-1185">Reference proteome</keyword>
<dbReference type="Pfam" id="PF04542">
    <property type="entry name" value="Sigma70_r2"/>
    <property type="match status" value="1"/>
</dbReference>
<dbReference type="Gene3D" id="1.10.10.10">
    <property type="entry name" value="Winged helix-like DNA-binding domain superfamily/Winged helix DNA-binding domain"/>
    <property type="match status" value="1"/>
</dbReference>
<protein>
    <submittedName>
        <fullName evidence="10">RNA polymerase sigma factor</fullName>
    </submittedName>
</protein>
<evidence type="ECO:0000259" key="8">
    <source>
        <dbReference type="Pfam" id="PF08281"/>
    </source>
</evidence>
<keyword evidence="3" id="KW-0805">Transcription regulation</keyword>
<dbReference type="InterPro" id="IPR032710">
    <property type="entry name" value="NTF2-like_dom_sf"/>
</dbReference>
<evidence type="ECO:0000256" key="4">
    <source>
        <dbReference type="ARBA" id="ARBA00023082"/>
    </source>
</evidence>
<organism evidence="10 11">
    <name type="scientific">Dictyobacter formicarum</name>
    <dbReference type="NCBI Taxonomy" id="2778368"/>
    <lineage>
        <taxon>Bacteria</taxon>
        <taxon>Bacillati</taxon>
        <taxon>Chloroflexota</taxon>
        <taxon>Ktedonobacteria</taxon>
        <taxon>Ktedonobacterales</taxon>
        <taxon>Dictyobacteraceae</taxon>
        <taxon>Dictyobacter</taxon>
    </lineage>
</organism>
<dbReference type="NCBIfam" id="NF006089">
    <property type="entry name" value="PRK08241.1"/>
    <property type="match status" value="1"/>
</dbReference>
<name>A0ABQ3VHR0_9CHLR</name>
<dbReference type="InterPro" id="IPR036388">
    <property type="entry name" value="WH-like_DNA-bd_sf"/>
</dbReference>
<evidence type="ECO:0000256" key="3">
    <source>
        <dbReference type="ARBA" id="ARBA00023015"/>
    </source>
</evidence>
<keyword evidence="4" id="KW-0731">Sigma factor</keyword>
<comment type="caution">
    <text evidence="10">The sequence shown here is derived from an EMBL/GenBank/DDBJ whole genome shotgun (WGS) entry which is preliminary data.</text>
</comment>
<dbReference type="InterPro" id="IPR013324">
    <property type="entry name" value="RNA_pol_sigma_r3/r4-like"/>
</dbReference>
<dbReference type="InterPro" id="IPR037401">
    <property type="entry name" value="SnoaL-like"/>
</dbReference>
<dbReference type="NCBIfam" id="TIGR02960">
    <property type="entry name" value="SigX5"/>
    <property type="match status" value="1"/>
</dbReference>
<sequence>MRGKYRQADRVHEAPITGQTSPGRSKTGPLIETYRQELLLHCYHLLGSLHDAEDAVQEAMLRAWRHVDTFKEQGPGSLRAWLYKIATNTSLDLLKKRSLRSLPTATSAAWDPHRPLAEREAEALWLEPFPTSWLAEAAENPEARYGRRESVSLAFLTALQLLPPRQRAILLLSDVLDWRAVEIARLLEISVAAVNSALHRARATLEKHYPASQREMAQVGHVDGATNTLLARYLQAWETDDVDGFVALLKEDATFSMPPVPSWYQGKEAIRAFSLAVLFPSGVQKRWRLSPASANGQPAFVVYRADEATRAYRAFAIQVVTLEATLRDLPQIASITAFVEPELVTSFGFPLQRPH</sequence>
<evidence type="ECO:0000259" key="7">
    <source>
        <dbReference type="Pfam" id="PF04542"/>
    </source>
</evidence>
<accession>A0ABQ3VHR0</accession>
<evidence type="ECO:0000256" key="6">
    <source>
        <dbReference type="SAM" id="MobiDB-lite"/>
    </source>
</evidence>
<feature type="domain" description="SnoaL-like" evidence="9">
    <location>
        <begin position="231"/>
        <end position="322"/>
    </location>
</feature>
<dbReference type="NCBIfam" id="TIGR02937">
    <property type="entry name" value="sigma70-ECF"/>
    <property type="match status" value="1"/>
</dbReference>
<dbReference type="Pfam" id="PF12680">
    <property type="entry name" value="SnoaL_2"/>
    <property type="match status" value="1"/>
</dbReference>
<feature type="domain" description="RNA polymerase sigma factor 70 region 4 type 2" evidence="8">
    <location>
        <begin position="153"/>
        <end position="205"/>
    </location>
</feature>
<dbReference type="InterPro" id="IPR039425">
    <property type="entry name" value="RNA_pol_sigma-70-like"/>
</dbReference>
<feature type="domain" description="RNA polymerase sigma-70 region 2" evidence="7">
    <location>
        <begin position="30"/>
        <end position="98"/>
    </location>
</feature>
<evidence type="ECO:0000259" key="9">
    <source>
        <dbReference type="Pfam" id="PF12680"/>
    </source>
</evidence>